<comment type="catalytic activity">
    <reaction evidence="4">
        <text>an N-acyl-L-alpha-aminoacyl-tRNA + H2O = an N-acyl-L-amino acid + a tRNA + H(+)</text>
        <dbReference type="Rhea" id="RHEA:54448"/>
        <dbReference type="Rhea" id="RHEA-COMP:10123"/>
        <dbReference type="Rhea" id="RHEA-COMP:13883"/>
        <dbReference type="ChEBI" id="CHEBI:15377"/>
        <dbReference type="ChEBI" id="CHEBI:15378"/>
        <dbReference type="ChEBI" id="CHEBI:59874"/>
        <dbReference type="ChEBI" id="CHEBI:78442"/>
        <dbReference type="ChEBI" id="CHEBI:138191"/>
        <dbReference type="EC" id="3.1.1.29"/>
    </reaction>
</comment>
<evidence type="ECO:0000313" key="5">
    <source>
        <dbReference type="Proteomes" id="UP000504607"/>
    </source>
</evidence>
<dbReference type="Pfam" id="PF01981">
    <property type="entry name" value="PTH2"/>
    <property type="match status" value="1"/>
</dbReference>
<evidence type="ECO:0000313" key="6">
    <source>
        <dbReference type="RefSeq" id="XP_019703555.1"/>
    </source>
</evidence>
<dbReference type="EC" id="3.1.1.29" evidence="1"/>
<keyword evidence="2 6" id="KW-0378">Hydrolase</keyword>
<dbReference type="GO" id="GO:0005829">
    <property type="term" value="C:cytosol"/>
    <property type="evidence" value="ECO:0007669"/>
    <property type="project" value="TreeGrafter"/>
</dbReference>
<dbReference type="SUPFAM" id="SSF102462">
    <property type="entry name" value="Peptidyl-tRNA hydrolase II"/>
    <property type="match status" value="1"/>
</dbReference>
<dbReference type="Gene3D" id="3.40.1490.10">
    <property type="entry name" value="Bit1"/>
    <property type="match status" value="1"/>
</dbReference>
<comment type="similarity">
    <text evidence="3">Belongs to the PTH2 family.</text>
</comment>
<evidence type="ECO:0000256" key="1">
    <source>
        <dbReference type="ARBA" id="ARBA00013260"/>
    </source>
</evidence>
<dbReference type="Proteomes" id="UP000504607">
    <property type="component" value="Chromosome 1"/>
</dbReference>
<organism evidence="5 6">
    <name type="scientific">Elaeis guineensis var. tenera</name>
    <name type="common">Oil palm</name>
    <dbReference type="NCBI Taxonomy" id="51953"/>
    <lineage>
        <taxon>Eukaryota</taxon>
        <taxon>Viridiplantae</taxon>
        <taxon>Streptophyta</taxon>
        <taxon>Embryophyta</taxon>
        <taxon>Tracheophyta</taxon>
        <taxon>Spermatophyta</taxon>
        <taxon>Magnoliopsida</taxon>
        <taxon>Liliopsida</taxon>
        <taxon>Arecaceae</taxon>
        <taxon>Arecoideae</taxon>
        <taxon>Cocoseae</taxon>
        <taxon>Elaeidinae</taxon>
        <taxon>Elaeis</taxon>
    </lineage>
</organism>
<reference evidence="6" key="1">
    <citation type="submission" date="2025-08" db="UniProtKB">
        <authorList>
            <consortium name="RefSeq"/>
        </authorList>
    </citation>
    <scope>IDENTIFICATION</scope>
</reference>
<dbReference type="GeneID" id="105040736"/>
<sequence length="230" mass="25118">MFPFRRNPSQPSKNVSPQLDSFYPSPSLLAFLRKPSDFFSRLSNPQREEPWLAASLRPENFIPGLVIGFLLGLFIDLTASNRSSSKGKSSFLSGKNQSVVSCGNGEELKMVLVVRQDLRMGSGKIAAQCAHAATGMYAEMLQSHRSLLRQWEQCGQPKIVLSCKNQQEMNKLKEAADRCGLPTFVVADAGRTQVQAGSRTVLAIGPGGSSKVPRMRGTPMIDWSGISVKS</sequence>
<evidence type="ECO:0000256" key="4">
    <source>
        <dbReference type="ARBA" id="ARBA00048707"/>
    </source>
</evidence>
<dbReference type="PANTHER" id="PTHR12649:SF11">
    <property type="entry name" value="PEPTIDYL-TRNA HYDROLASE 2, MITOCHONDRIAL"/>
    <property type="match status" value="1"/>
</dbReference>
<dbReference type="GO" id="GO:0005739">
    <property type="term" value="C:mitochondrion"/>
    <property type="evidence" value="ECO:0007669"/>
    <property type="project" value="TreeGrafter"/>
</dbReference>
<dbReference type="PANTHER" id="PTHR12649">
    <property type="entry name" value="PEPTIDYL-TRNA HYDROLASE 2"/>
    <property type="match status" value="1"/>
</dbReference>
<dbReference type="InterPro" id="IPR002833">
    <property type="entry name" value="PTH2"/>
</dbReference>
<dbReference type="NCBIfam" id="TIGR00283">
    <property type="entry name" value="arch_pth2"/>
    <property type="match status" value="1"/>
</dbReference>
<accession>A0A6J0PEF8</accession>
<dbReference type="FunCoup" id="A0A6J0PEF8">
    <property type="interactions" value="2453"/>
</dbReference>
<evidence type="ECO:0000256" key="3">
    <source>
        <dbReference type="ARBA" id="ARBA00038050"/>
    </source>
</evidence>
<dbReference type="AlphaFoldDB" id="A0A6J0PEF8"/>
<dbReference type="FunFam" id="3.40.1490.10:FF:000002">
    <property type="entry name" value="Peptidyl-tRNA hydrolase 2, mitochondrial"/>
    <property type="match status" value="1"/>
</dbReference>
<gene>
    <name evidence="6" type="primary">LOC105040736</name>
</gene>
<dbReference type="InParanoid" id="A0A6J0PEF8"/>
<protein>
    <recommendedName>
        <fullName evidence="1">peptidyl-tRNA hydrolase</fullName>
        <ecNumber evidence="1">3.1.1.29</ecNumber>
    </recommendedName>
</protein>
<dbReference type="InterPro" id="IPR023476">
    <property type="entry name" value="Pep_tRNA_hydro_II_dom_sf"/>
</dbReference>
<proteinExistence type="inferred from homology"/>
<dbReference type="RefSeq" id="XP_019703555.1">
    <property type="nucleotide sequence ID" value="XM_019847996.1"/>
</dbReference>
<name>A0A6J0PEF8_ELAGV</name>
<dbReference type="OrthoDB" id="1733656at2759"/>
<dbReference type="CDD" id="cd02430">
    <property type="entry name" value="PTH2"/>
    <property type="match status" value="1"/>
</dbReference>
<evidence type="ECO:0000256" key="2">
    <source>
        <dbReference type="ARBA" id="ARBA00022801"/>
    </source>
</evidence>
<dbReference type="KEGG" id="egu:105040736"/>
<keyword evidence="5" id="KW-1185">Reference proteome</keyword>
<dbReference type="GO" id="GO:0004045">
    <property type="term" value="F:peptidyl-tRNA hydrolase activity"/>
    <property type="evidence" value="ECO:0007669"/>
    <property type="project" value="UniProtKB-EC"/>
</dbReference>